<dbReference type="EMBL" id="KV441557">
    <property type="protein sequence ID" value="OAG01436.1"/>
    <property type="molecule type" value="Genomic_DNA"/>
</dbReference>
<dbReference type="InParanoid" id="A0A177C1V9"/>
<protein>
    <submittedName>
        <fullName evidence="2">Uncharacterized protein</fullName>
    </submittedName>
</protein>
<reference evidence="2 3" key="1">
    <citation type="submission" date="2016-05" db="EMBL/GenBank/DDBJ databases">
        <title>Comparative analysis of secretome profiles of manganese(II)-oxidizing ascomycete fungi.</title>
        <authorList>
            <consortium name="DOE Joint Genome Institute"/>
            <person name="Zeiner C.A."/>
            <person name="Purvine S.O."/>
            <person name="Zink E.M."/>
            <person name="Wu S."/>
            <person name="Pasa-Tolic L."/>
            <person name="Chaput D.L."/>
            <person name="Haridas S."/>
            <person name="Grigoriev I.V."/>
            <person name="Santelli C.M."/>
            <person name="Hansel C.M."/>
        </authorList>
    </citation>
    <scope>NUCLEOTIDE SEQUENCE [LARGE SCALE GENOMIC DNA]</scope>
    <source>
        <strain evidence="2 3">AP3s5-JAC2a</strain>
    </source>
</reference>
<keyword evidence="3" id="KW-1185">Reference proteome</keyword>
<proteinExistence type="predicted"/>
<dbReference type="RefSeq" id="XP_018031801.1">
    <property type="nucleotide sequence ID" value="XM_018179221.1"/>
</dbReference>
<keyword evidence="1" id="KW-0472">Membrane</keyword>
<dbReference type="Proteomes" id="UP000077069">
    <property type="component" value="Unassembled WGS sequence"/>
</dbReference>
<dbReference type="GeneID" id="28762707"/>
<gene>
    <name evidence="2" type="ORF">CC84DRAFT_1167638</name>
</gene>
<sequence length="62" mass="6434">MARIAHAILGISRDSLRRPGIPTSIGLSKAMAFVVVCVWAATVRGVTGGEYDGAALLLIGRP</sequence>
<keyword evidence="1" id="KW-0812">Transmembrane</keyword>
<organism evidence="2 3">
    <name type="scientific">Paraphaeosphaeria sporulosa</name>
    <dbReference type="NCBI Taxonomy" id="1460663"/>
    <lineage>
        <taxon>Eukaryota</taxon>
        <taxon>Fungi</taxon>
        <taxon>Dikarya</taxon>
        <taxon>Ascomycota</taxon>
        <taxon>Pezizomycotina</taxon>
        <taxon>Dothideomycetes</taxon>
        <taxon>Pleosporomycetidae</taxon>
        <taxon>Pleosporales</taxon>
        <taxon>Massarineae</taxon>
        <taxon>Didymosphaeriaceae</taxon>
        <taxon>Paraphaeosphaeria</taxon>
    </lineage>
</organism>
<dbReference type="AlphaFoldDB" id="A0A177C1V9"/>
<name>A0A177C1V9_9PLEO</name>
<keyword evidence="1" id="KW-1133">Transmembrane helix</keyword>
<feature type="transmembrane region" description="Helical" evidence="1">
    <location>
        <begin position="21"/>
        <end position="41"/>
    </location>
</feature>
<evidence type="ECO:0000313" key="2">
    <source>
        <dbReference type="EMBL" id="OAG01436.1"/>
    </source>
</evidence>
<accession>A0A177C1V9</accession>
<evidence type="ECO:0000313" key="3">
    <source>
        <dbReference type="Proteomes" id="UP000077069"/>
    </source>
</evidence>
<evidence type="ECO:0000256" key="1">
    <source>
        <dbReference type="SAM" id="Phobius"/>
    </source>
</evidence>